<dbReference type="EMBL" id="JAVHNQ010000006">
    <property type="protein sequence ID" value="KAK6344063.1"/>
    <property type="molecule type" value="Genomic_DNA"/>
</dbReference>
<evidence type="ECO:0000256" key="1">
    <source>
        <dbReference type="SAM" id="MobiDB-lite"/>
    </source>
</evidence>
<sequence length="228" mass="23176">MVQITLTQVLVLLSAGRMAAAVQPLRMGSMVRPMALAKRQDLCVGPVICEQTADSCRSCEAGFYCVPGGGCCEEGQVCAGFKPCVNAGTPAPTETQICPTEAPLCTRADGVPVCSGSIEDWITISQALNEGPTTTAAPPTSTPEATSTTAAEPTTYAPPVESTTYAAPTTEVTSVPTYASPPSTTAAYVPPYSNTTVPEPPVATGAGAKTKLGLGIVAGSFLFAVLAL</sequence>
<evidence type="ECO:0000313" key="3">
    <source>
        <dbReference type="EMBL" id="KAK6344063.1"/>
    </source>
</evidence>
<evidence type="ECO:0000256" key="2">
    <source>
        <dbReference type="SAM" id="SignalP"/>
    </source>
</evidence>
<reference evidence="3 4" key="1">
    <citation type="submission" date="2019-10" db="EMBL/GenBank/DDBJ databases">
        <authorList>
            <person name="Palmer J.M."/>
        </authorList>
    </citation>
    <scope>NUCLEOTIDE SEQUENCE [LARGE SCALE GENOMIC DNA]</scope>
    <source>
        <strain evidence="3 4">TWF696</strain>
    </source>
</reference>
<name>A0AAV9UKX7_9PEZI</name>
<feature type="compositionally biased region" description="Low complexity" evidence="1">
    <location>
        <begin position="132"/>
        <end position="159"/>
    </location>
</feature>
<keyword evidence="4" id="KW-1185">Reference proteome</keyword>
<evidence type="ECO:0000313" key="4">
    <source>
        <dbReference type="Proteomes" id="UP001375240"/>
    </source>
</evidence>
<feature type="signal peptide" evidence="2">
    <location>
        <begin position="1"/>
        <end position="21"/>
    </location>
</feature>
<proteinExistence type="predicted"/>
<dbReference type="AlphaFoldDB" id="A0AAV9UKX7"/>
<keyword evidence="2" id="KW-0732">Signal</keyword>
<dbReference type="Proteomes" id="UP001375240">
    <property type="component" value="Unassembled WGS sequence"/>
</dbReference>
<accession>A0AAV9UKX7</accession>
<gene>
    <name evidence="3" type="ORF">TWF696_007709</name>
</gene>
<comment type="caution">
    <text evidence="3">The sequence shown here is derived from an EMBL/GenBank/DDBJ whole genome shotgun (WGS) entry which is preliminary data.</text>
</comment>
<organism evidence="3 4">
    <name type="scientific">Orbilia brochopaga</name>
    <dbReference type="NCBI Taxonomy" id="3140254"/>
    <lineage>
        <taxon>Eukaryota</taxon>
        <taxon>Fungi</taxon>
        <taxon>Dikarya</taxon>
        <taxon>Ascomycota</taxon>
        <taxon>Pezizomycotina</taxon>
        <taxon>Orbiliomycetes</taxon>
        <taxon>Orbiliales</taxon>
        <taxon>Orbiliaceae</taxon>
        <taxon>Orbilia</taxon>
    </lineage>
</organism>
<feature type="region of interest" description="Disordered" evidence="1">
    <location>
        <begin position="130"/>
        <end position="163"/>
    </location>
</feature>
<protein>
    <submittedName>
        <fullName evidence="3">Uncharacterized protein</fullName>
    </submittedName>
</protein>
<feature type="chain" id="PRO_5043934071" evidence="2">
    <location>
        <begin position="22"/>
        <end position="228"/>
    </location>
</feature>